<dbReference type="GO" id="GO:0003677">
    <property type="term" value="F:DNA binding"/>
    <property type="evidence" value="ECO:0007669"/>
    <property type="project" value="UniProtKB-KW"/>
</dbReference>
<evidence type="ECO:0000256" key="1">
    <source>
        <dbReference type="ARBA" id="ARBA00009922"/>
    </source>
</evidence>
<dbReference type="InterPro" id="IPR000212">
    <property type="entry name" value="DNA_helicase_UvrD/REP"/>
</dbReference>
<dbReference type="Gene3D" id="3.40.50.300">
    <property type="entry name" value="P-loop containing nucleotide triphosphate hydrolases"/>
    <property type="match status" value="3"/>
</dbReference>
<dbReference type="Pfam" id="PF13361">
    <property type="entry name" value="UvrD_C"/>
    <property type="match status" value="2"/>
</dbReference>
<dbReference type="Gene3D" id="1.10.486.10">
    <property type="entry name" value="PCRA, domain 4"/>
    <property type="match status" value="1"/>
</dbReference>
<keyword evidence="11" id="KW-0413">Isomerase</keyword>
<dbReference type="Gene3D" id="1.10.10.160">
    <property type="match status" value="1"/>
</dbReference>
<comment type="catalytic activity">
    <reaction evidence="14">
        <text>ATP + H2O = ADP + phosphate + H(+)</text>
        <dbReference type="Rhea" id="RHEA:13065"/>
        <dbReference type="ChEBI" id="CHEBI:15377"/>
        <dbReference type="ChEBI" id="CHEBI:15378"/>
        <dbReference type="ChEBI" id="CHEBI:30616"/>
        <dbReference type="ChEBI" id="CHEBI:43474"/>
        <dbReference type="ChEBI" id="CHEBI:456216"/>
        <dbReference type="EC" id="5.6.2.4"/>
    </reaction>
</comment>
<dbReference type="PANTHER" id="PTHR11070:SF2">
    <property type="entry name" value="ATP-DEPENDENT DNA HELICASE SRS2"/>
    <property type="match status" value="1"/>
</dbReference>
<dbReference type="GO" id="GO:0005524">
    <property type="term" value="F:ATP binding"/>
    <property type="evidence" value="ECO:0007669"/>
    <property type="project" value="UniProtKB-UniRule"/>
</dbReference>
<evidence type="ECO:0000256" key="13">
    <source>
        <dbReference type="ARBA" id="ARBA00034808"/>
    </source>
</evidence>
<feature type="binding site" evidence="15">
    <location>
        <begin position="22"/>
        <end position="29"/>
    </location>
    <ligand>
        <name>ATP</name>
        <dbReference type="ChEBI" id="CHEBI:30616"/>
    </ligand>
</feature>
<dbReference type="InterPro" id="IPR014016">
    <property type="entry name" value="UvrD-like_ATP-bd"/>
</dbReference>
<evidence type="ECO:0000256" key="11">
    <source>
        <dbReference type="ARBA" id="ARBA00023235"/>
    </source>
</evidence>
<organism evidence="18 19">
    <name type="scientific">Streptomyces liliiviolaceus</name>
    <dbReference type="NCBI Taxonomy" id="2823109"/>
    <lineage>
        <taxon>Bacteria</taxon>
        <taxon>Bacillati</taxon>
        <taxon>Actinomycetota</taxon>
        <taxon>Actinomycetes</taxon>
        <taxon>Kitasatosporales</taxon>
        <taxon>Streptomycetaceae</taxon>
        <taxon>Streptomyces</taxon>
    </lineage>
</organism>
<dbReference type="Gene3D" id="3.90.320.10">
    <property type="match status" value="1"/>
</dbReference>
<dbReference type="RefSeq" id="WP_210889143.1">
    <property type="nucleotide sequence ID" value="NZ_JAGPYQ010000001.1"/>
</dbReference>
<evidence type="ECO:0000256" key="15">
    <source>
        <dbReference type="PROSITE-ProRule" id="PRU00560"/>
    </source>
</evidence>
<dbReference type="InterPro" id="IPR038726">
    <property type="entry name" value="PDDEXK_AddAB-type"/>
</dbReference>
<keyword evidence="10" id="KW-0234">DNA repair</keyword>
<keyword evidence="5 15" id="KW-0378">Hydrolase</keyword>
<evidence type="ECO:0000256" key="14">
    <source>
        <dbReference type="ARBA" id="ARBA00048988"/>
    </source>
</evidence>
<evidence type="ECO:0000256" key="9">
    <source>
        <dbReference type="ARBA" id="ARBA00023125"/>
    </source>
</evidence>
<evidence type="ECO:0000256" key="7">
    <source>
        <dbReference type="ARBA" id="ARBA00022839"/>
    </source>
</evidence>
<feature type="domain" description="UvrD-like helicase ATP-binding" evidence="16">
    <location>
        <begin position="1"/>
        <end position="300"/>
    </location>
</feature>
<protein>
    <recommendedName>
        <fullName evidence="13">DNA 3'-5' helicase</fullName>
        <ecNumber evidence="13">5.6.2.4</ecNumber>
    </recommendedName>
</protein>
<feature type="domain" description="UvrD-like helicase C-terminal" evidence="17">
    <location>
        <begin position="301"/>
        <end position="575"/>
    </location>
</feature>
<dbReference type="EC" id="5.6.2.4" evidence="13"/>
<comment type="catalytic activity">
    <reaction evidence="12">
        <text>Couples ATP hydrolysis with the unwinding of duplex DNA by translocating in the 3'-5' direction.</text>
        <dbReference type="EC" id="5.6.2.4"/>
    </reaction>
</comment>
<dbReference type="Pfam" id="PF00580">
    <property type="entry name" value="UvrD-helicase"/>
    <property type="match status" value="1"/>
</dbReference>
<dbReference type="InterPro" id="IPR011604">
    <property type="entry name" value="PDDEXK-like_dom_sf"/>
</dbReference>
<dbReference type="SUPFAM" id="SSF52540">
    <property type="entry name" value="P-loop containing nucleoside triphosphate hydrolases"/>
    <property type="match status" value="1"/>
</dbReference>
<dbReference type="InterPro" id="IPR013986">
    <property type="entry name" value="DExx_box_DNA_helicase_dom_sf"/>
</dbReference>
<proteinExistence type="inferred from homology"/>
<sequence length="934" mass="104496">MQLTSNQLAAIDTVDRHLGIVACAGSGKTEVIARRVVKLLRLPGVEPRHIVAFTFTDRAAGELKQRIVSRVREELGDVRGLAELFVGTMHGYALSMLQSQVPETFKCTVLSDVQARVLIDRNSRASGLTTTQIRTKGKPTRPMKRYVNSRLYQRVLGMLREDEIDQDESPSDVLDGLSSYRALLQRLHYLDYSEILRLAADLLLPPPSTGGPASEPVVNLRAHVQDTVRYVVVDEYQDTNPVQEQLIAGLIQFGANLCVVGDDDQTIYQWRGSAVNNILTFTTRHSSAKTVTLNENFRSSKAVVDLARRVAEGIDPSRRLSKSMIASGHQSYDRGDLLALSFGTPQEEAAWICDRIEWMIGLPFTDRASAPSRGLAYSDFAVLFRSVSGDADPLVTEMRARGIRYIIKGLSRLFQTPEVQAAKTCFDYIAGTVDGDAVVTAWTDARLGLREEALKRGVKILDEARGWAEGMPWDTYTIQGTYQRFLGEVGVREEHLTAEVGRERSELAFYNLGRFSTAIGDYERIHFLSSPPDRFATFAKWLEHQAGDYYEESDADAGYARPDAVTIATVHQAKGMQWPAVFVPCMRRNRFPSKRQGGLGVFHIVPEAAVNDADRYRGSEDDERRLFYVAATRAQKYLALSFSPGPGKLYQRESQFFAEATRNTYVLTREAARPDESTLNRLPSTPLADTPDIVFSFSELKYLFECPYQFKLRFLYGFDSPLQKELGYGKSLHDVMAEVHKRAVKGDIVDTTEVEALVDRHLHAPFAPEPLKEQLRNAAIRSVHRYLRENGSRLALTVHSEQPVEVHLTPGVTVSGRIDLIRRIDTGEQSIVDFKSKERAQADAVTRDQLHIYVAGYEELSGKRADLVEVLNLDEGSRSSREEVNDTLLKEISGKVAKAGDQLRHNDMPRKTSWCGTCAACDFAAICRDRPSTP</sequence>
<accession>A0A940Y1N2</accession>
<evidence type="ECO:0000256" key="4">
    <source>
        <dbReference type="ARBA" id="ARBA00022763"/>
    </source>
</evidence>
<dbReference type="EMBL" id="JAGPYQ010000001">
    <property type="protein sequence ID" value="MBQ0852903.1"/>
    <property type="molecule type" value="Genomic_DNA"/>
</dbReference>
<keyword evidence="4" id="KW-0227">DNA damage</keyword>
<evidence type="ECO:0000259" key="16">
    <source>
        <dbReference type="PROSITE" id="PS51198"/>
    </source>
</evidence>
<dbReference type="PROSITE" id="PS51217">
    <property type="entry name" value="UVRD_HELICASE_CTER"/>
    <property type="match status" value="1"/>
</dbReference>
<evidence type="ECO:0000313" key="18">
    <source>
        <dbReference type="EMBL" id="MBQ0852903.1"/>
    </source>
</evidence>
<dbReference type="InterPro" id="IPR014017">
    <property type="entry name" value="DNA_helicase_UvrD-like_C"/>
</dbReference>
<keyword evidence="6 15" id="KW-0347">Helicase</keyword>
<evidence type="ECO:0000256" key="3">
    <source>
        <dbReference type="ARBA" id="ARBA00022741"/>
    </source>
</evidence>
<evidence type="ECO:0000256" key="8">
    <source>
        <dbReference type="ARBA" id="ARBA00022840"/>
    </source>
</evidence>
<evidence type="ECO:0000313" key="19">
    <source>
        <dbReference type="Proteomes" id="UP000677413"/>
    </source>
</evidence>
<dbReference type="GO" id="GO:0043138">
    <property type="term" value="F:3'-5' DNA helicase activity"/>
    <property type="evidence" value="ECO:0007669"/>
    <property type="project" value="UniProtKB-EC"/>
</dbReference>
<evidence type="ECO:0000259" key="17">
    <source>
        <dbReference type="PROSITE" id="PS51217"/>
    </source>
</evidence>
<comment type="caution">
    <text evidence="18">The sequence shown here is derived from an EMBL/GenBank/DDBJ whole genome shotgun (WGS) entry which is preliminary data.</text>
</comment>
<comment type="similarity">
    <text evidence="1">Belongs to the helicase family. UvrD subfamily.</text>
</comment>
<dbReference type="PROSITE" id="PS51198">
    <property type="entry name" value="UVRD_HELICASE_ATP_BIND"/>
    <property type="match status" value="1"/>
</dbReference>
<keyword evidence="2" id="KW-0540">Nuclease</keyword>
<keyword evidence="3 15" id="KW-0547">Nucleotide-binding</keyword>
<keyword evidence="7" id="KW-0269">Exonuclease</keyword>
<dbReference type="CDD" id="cd17932">
    <property type="entry name" value="DEXQc_UvrD"/>
    <property type="match status" value="1"/>
</dbReference>
<dbReference type="GO" id="GO:0000725">
    <property type="term" value="P:recombinational repair"/>
    <property type="evidence" value="ECO:0007669"/>
    <property type="project" value="TreeGrafter"/>
</dbReference>
<keyword evidence="19" id="KW-1185">Reference proteome</keyword>
<evidence type="ECO:0000256" key="6">
    <source>
        <dbReference type="ARBA" id="ARBA00022806"/>
    </source>
</evidence>
<keyword evidence="9" id="KW-0238">DNA-binding</keyword>
<evidence type="ECO:0000256" key="12">
    <source>
        <dbReference type="ARBA" id="ARBA00034617"/>
    </source>
</evidence>
<dbReference type="GO" id="GO:0004527">
    <property type="term" value="F:exonuclease activity"/>
    <property type="evidence" value="ECO:0007669"/>
    <property type="project" value="UniProtKB-KW"/>
</dbReference>
<evidence type="ECO:0000256" key="10">
    <source>
        <dbReference type="ARBA" id="ARBA00023204"/>
    </source>
</evidence>
<dbReference type="Proteomes" id="UP000677413">
    <property type="component" value="Unassembled WGS sequence"/>
</dbReference>
<name>A0A940Y1N2_9ACTN</name>
<dbReference type="Pfam" id="PF12705">
    <property type="entry name" value="PDDEXK_1"/>
    <property type="match status" value="1"/>
</dbReference>
<dbReference type="AlphaFoldDB" id="A0A940Y1N2"/>
<keyword evidence="8 15" id="KW-0067">ATP-binding</keyword>
<reference evidence="18 19" key="1">
    <citation type="submission" date="2021-04" db="EMBL/GenBank/DDBJ databases">
        <authorList>
            <person name="Tang X."/>
            <person name="Zhou X."/>
            <person name="Chen X."/>
            <person name="Cernava T."/>
            <person name="Zhang C."/>
        </authorList>
    </citation>
    <scope>NUCLEOTIDE SEQUENCE [LARGE SCALE GENOMIC DNA]</scope>
    <source>
        <strain evidence="18 19">BH-SS-21</strain>
    </source>
</reference>
<dbReference type="PANTHER" id="PTHR11070">
    <property type="entry name" value="UVRD / RECB / PCRA DNA HELICASE FAMILY MEMBER"/>
    <property type="match status" value="1"/>
</dbReference>
<evidence type="ECO:0000256" key="5">
    <source>
        <dbReference type="ARBA" id="ARBA00022801"/>
    </source>
</evidence>
<evidence type="ECO:0000256" key="2">
    <source>
        <dbReference type="ARBA" id="ARBA00022722"/>
    </source>
</evidence>
<gene>
    <name evidence="18" type="ORF">J8N05_32555</name>
</gene>
<dbReference type="InterPro" id="IPR027417">
    <property type="entry name" value="P-loop_NTPase"/>
</dbReference>